<evidence type="ECO:0000313" key="8">
    <source>
        <dbReference type="EnsemblMetazoa" id="HelroP128025"/>
    </source>
</evidence>
<keyword evidence="9" id="KW-1185">Reference proteome</keyword>
<protein>
    <recommendedName>
        <fullName evidence="6">Chitin-binding type-2 domain-containing protein</fullName>
    </recommendedName>
</protein>
<reference evidence="9" key="1">
    <citation type="submission" date="2012-12" db="EMBL/GenBank/DDBJ databases">
        <authorList>
            <person name="Hellsten U."/>
            <person name="Grimwood J."/>
            <person name="Chapman J.A."/>
            <person name="Shapiro H."/>
            <person name="Aerts A."/>
            <person name="Otillar R.P."/>
            <person name="Terry A.Y."/>
            <person name="Boore J.L."/>
            <person name="Simakov O."/>
            <person name="Marletaz F."/>
            <person name="Cho S.-J."/>
            <person name="Edsinger-Gonzales E."/>
            <person name="Havlak P."/>
            <person name="Kuo D.-H."/>
            <person name="Larsson T."/>
            <person name="Lv J."/>
            <person name="Arendt D."/>
            <person name="Savage R."/>
            <person name="Osoegawa K."/>
            <person name="de Jong P."/>
            <person name="Lindberg D.R."/>
            <person name="Seaver E.C."/>
            <person name="Weisblat D.A."/>
            <person name="Putnam N.H."/>
            <person name="Grigoriev I.V."/>
            <person name="Rokhsar D.S."/>
        </authorList>
    </citation>
    <scope>NUCLEOTIDE SEQUENCE</scope>
</reference>
<dbReference type="OrthoDB" id="6049796at2759"/>
<keyword evidence="4" id="KW-1015">Disulfide bond</keyword>
<proteinExistence type="predicted"/>
<evidence type="ECO:0000256" key="4">
    <source>
        <dbReference type="ARBA" id="ARBA00023157"/>
    </source>
</evidence>
<evidence type="ECO:0000313" key="7">
    <source>
        <dbReference type="EMBL" id="ESO03401.1"/>
    </source>
</evidence>
<dbReference type="InterPro" id="IPR002557">
    <property type="entry name" value="Chitin-bd_dom"/>
</dbReference>
<dbReference type="SUPFAM" id="SSF57625">
    <property type="entry name" value="Invertebrate chitin-binding proteins"/>
    <property type="match status" value="1"/>
</dbReference>
<dbReference type="InterPro" id="IPR051940">
    <property type="entry name" value="Chitin_bind-dev_reg"/>
</dbReference>
<feature type="domain" description="Chitin-binding type-2" evidence="6">
    <location>
        <begin position="11"/>
        <end position="58"/>
    </location>
</feature>
<keyword evidence="3" id="KW-0677">Repeat</keyword>
<dbReference type="RefSeq" id="XP_009018549.1">
    <property type="nucleotide sequence ID" value="XM_009020301.1"/>
</dbReference>
<accession>T1EHK5</accession>
<gene>
    <name evidence="8" type="primary">20196055</name>
    <name evidence="7" type="ORF">HELRODRAFT_128025</name>
</gene>
<dbReference type="HOGENOM" id="CLU_2984931_0_0_1"/>
<evidence type="ECO:0000259" key="6">
    <source>
        <dbReference type="PROSITE" id="PS50940"/>
    </source>
</evidence>
<evidence type="ECO:0000256" key="1">
    <source>
        <dbReference type="ARBA" id="ARBA00022669"/>
    </source>
</evidence>
<dbReference type="GO" id="GO:0005576">
    <property type="term" value="C:extracellular region"/>
    <property type="evidence" value="ECO:0007669"/>
    <property type="project" value="InterPro"/>
</dbReference>
<keyword evidence="5" id="KW-0325">Glycoprotein</keyword>
<dbReference type="KEGG" id="hro:HELRODRAFT_128025"/>
<name>T1EHK5_HELRO</name>
<dbReference type="PROSITE" id="PS50940">
    <property type="entry name" value="CHIT_BIND_II"/>
    <property type="match status" value="1"/>
</dbReference>
<dbReference type="GO" id="GO:0008061">
    <property type="term" value="F:chitin binding"/>
    <property type="evidence" value="ECO:0007669"/>
    <property type="project" value="UniProtKB-KW"/>
</dbReference>
<dbReference type="PANTHER" id="PTHR23301">
    <property type="entry name" value="CHITIN BINDING PERITROPHIN-A"/>
    <property type="match status" value="1"/>
</dbReference>
<dbReference type="Proteomes" id="UP000015101">
    <property type="component" value="Unassembled WGS sequence"/>
</dbReference>
<reference evidence="8" key="3">
    <citation type="submission" date="2015-06" db="UniProtKB">
        <authorList>
            <consortium name="EnsemblMetazoa"/>
        </authorList>
    </citation>
    <scope>IDENTIFICATION</scope>
</reference>
<dbReference type="EMBL" id="AMQM01004681">
    <property type="status" value="NOT_ANNOTATED_CDS"/>
    <property type="molecule type" value="Genomic_DNA"/>
</dbReference>
<dbReference type="PANTHER" id="PTHR23301:SF0">
    <property type="entry name" value="CHITIN-BINDING TYPE-2 DOMAIN-CONTAINING PROTEIN-RELATED"/>
    <property type="match status" value="1"/>
</dbReference>
<dbReference type="EMBL" id="KB096633">
    <property type="protein sequence ID" value="ESO03401.1"/>
    <property type="molecule type" value="Genomic_DNA"/>
</dbReference>
<dbReference type="FunFam" id="2.170.140.10:FF:000001">
    <property type="entry name" value="Acidic mammalian chitinase"/>
    <property type="match status" value="1"/>
</dbReference>
<dbReference type="InParanoid" id="T1EHK5"/>
<dbReference type="AlphaFoldDB" id="T1EHK5"/>
<dbReference type="Pfam" id="PF01607">
    <property type="entry name" value="CBM_14"/>
    <property type="match status" value="1"/>
</dbReference>
<dbReference type="Gene3D" id="2.170.140.10">
    <property type="entry name" value="Chitin binding domain"/>
    <property type="match status" value="1"/>
</dbReference>
<dbReference type="CTD" id="20196055"/>
<dbReference type="GeneID" id="20196055"/>
<keyword evidence="2" id="KW-0732">Signal</keyword>
<sequence length="58" mass="6358">CNNPILESSAARDCSQPGIFPDPSSCSKYIQCANGNKYNFDCQPGLYFNTESSVCDWA</sequence>
<evidence type="ECO:0000256" key="3">
    <source>
        <dbReference type="ARBA" id="ARBA00022737"/>
    </source>
</evidence>
<evidence type="ECO:0000313" key="9">
    <source>
        <dbReference type="Proteomes" id="UP000015101"/>
    </source>
</evidence>
<dbReference type="SMART" id="SM00494">
    <property type="entry name" value="ChtBD2"/>
    <property type="match status" value="1"/>
</dbReference>
<dbReference type="InterPro" id="IPR036508">
    <property type="entry name" value="Chitin-bd_dom_sf"/>
</dbReference>
<keyword evidence="1" id="KW-0147">Chitin-binding</keyword>
<reference evidence="7 9" key="2">
    <citation type="journal article" date="2013" name="Nature">
        <title>Insights into bilaterian evolution from three spiralian genomes.</title>
        <authorList>
            <person name="Simakov O."/>
            <person name="Marletaz F."/>
            <person name="Cho S.J."/>
            <person name="Edsinger-Gonzales E."/>
            <person name="Havlak P."/>
            <person name="Hellsten U."/>
            <person name="Kuo D.H."/>
            <person name="Larsson T."/>
            <person name="Lv J."/>
            <person name="Arendt D."/>
            <person name="Savage R."/>
            <person name="Osoegawa K."/>
            <person name="de Jong P."/>
            <person name="Grimwood J."/>
            <person name="Chapman J.A."/>
            <person name="Shapiro H."/>
            <person name="Aerts A."/>
            <person name="Otillar R.P."/>
            <person name="Terry A.Y."/>
            <person name="Boore J.L."/>
            <person name="Grigoriev I.V."/>
            <person name="Lindberg D.R."/>
            <person name="Seaver E.C."/>
            <person name="Weisblat D.A."/>
            <person name="Putnam N.H."/>
            <person name="Rokhsar D.S."/>
        </authorList>
    </citation>
    <scope>NUCLEOTIDE SEQUENCE</scope>
</reference>
<evidence type="ECO:0000256" key="2">
    <source>
        <dbReference type="ARBA" id="ARBA00022729"/>
    </source>
</evidence>
<evidence type="ECO:0000256" key="5">
    <source>
        <dbReference type="ARBA" id="ARBA00023180"/>
    </source>
</evidence>
<dbReference type="EnsemblMetazoa" id="HelroT128025">
    <property type="protein sequence ID" value="HelroP128025"/>
    <property type="gene ID" value="HelroG128025"/>
</dbReference>
<organism evidence="8 9">
    <name type="scientific">Helobdella robusta</name>
    <name type="common">Californian leech</name>
    <dbReference type="NCBI Taxonomy" id="6412"/>
    <lineage>
        <taxon>Eukaryota</taxon>
        <taxon>Metazoa</taxon>
        <taxon>Spiralia</taxon>
        <taxon>Lophotrochozoa</taxon>
        <taxon>Annelida</taxon>
        <taxon>Clitellata</taxon>
        <taxon>Hirudinea</taxon>
        <taxon>Rhynchobdellida</taxon>
        <taxon>Glossiphoniidae</taxon>
        <taxon>Helobdella</taxon>
    </lineage>
</organism>